<evidence type="ECO:0000259" key="1">
    <source>
        <dbReference type="PROSITE" id="PS51352"/>
    </source>
</evidence>
<dbReference type="Pfam" id="PF00578">
    <property type="entry name" value="AhpC-TSA"/>
    <property type="match status" value="1"/>
</dbReference>
<evidence type="ECO:0000313" key="3">
    <source>
        <dbReference type="Proteomes" id="UP000058020"/>
    </source>
</evidence>
<dbReference type="InterPro" id="IPR036249">
    <property type="entry name" value="Thioredoxin-like_sf"/>
</dbReference>
<dbReference type="Gene3D" id="3.40.30.10">
    <property type="entry name" value="Glutaredoxin"/>
    <property type="match status" value="1"/>
</dbReference>
<dbReference type="InterPro" id="IPR000866">
    <property type="entry name" value="AhpC/TSA"/>
</dbReference>
<reference evidence="2 3" key="1">
    <citation type="journal article" date="2015" name="Genome Announc.">
        <title>Genome Sequence of 'Candidatus Thioglobus autotrophica' Strain EF1, a Chemoautotroph from the SUP05 Clade of Marine Gammaproteobacteria.</title>
        <authorList>
            <person name="Shah V."/>
            <person name="Morris R.M."/>
        </authorList>
    </citation>
    <scope>NUCLEOTIDE SEQUENCE [LARGE SCALE GENOMIC DNA]</scope>
    <source>
        <strain evidence="2 3">EF1</strain>
    </source>
</reference>
<dbReference type="KEGG" id="tho:SP60_01595"/>
<dbReference type="InterPro" id="IPR013766">
    <property type="entry name" value="Thioredoxin_domain"/>
</dbReference>
<dbReference type="RefSeq" id="WP_053950977.1">
    <property type="nucleotide sequence ID" value="NZ_CP010552.1"/>
</dbReference>
<dbReference type="AlphaFoldDB" id="A0A0M3TTZ6"/>
<evidence type="ECO:0000313" key="2">
    <source>
        <dbReference type="EMBL" id="ALE52045.1"/>
    </source>
</evidence>
<dbReference type="PROSITE" id="PS51352">
    <property type="entry name" value="THIOREDOXIN_2"/>
    <property type="match status" value="1"/>
</dbReference>
<feature type="domain" description="Thioredoxin" evidence="1">
    <location>
        <begin position="275"/>
        <end position="414"/>
    </location>
</feature>
<accession>A0A0M3TTZ6</accession>
<dbReference type="OrthoDB" id="9788279at2"/>
<gene>
    <name evidence="2" type="ORF">SP60_01595</name>
</gene>
<keyword evidence="3" id="KW-1185">Reference proteome</keyword>
<protein>
    <recommendedName>
        <fullName evidence="1">Thioredoxin domain-containing protein</fullName>
    </recommendedName>
</protein>
<organism evidence="2 3">
    <name type="scientific">Candidatus Thioglobus autotrophicus</name>
    <dbReference type="NCBI Taxonomy" id="1705394"/>
    <lineage>
        <taxon>Bacteria</taxon>
        <taxon>Pseudomonadati</taxon>
        <taxon>Pseudomonadota</taxon>
        <taxon>Gammaproteobacteria</taxon>
        <taxon>Candidatus Pseudothioglobaceae</taxon>
        <taxon>Candidatus Thioglobus</taxon>
    </lineage>
</organism>
<dbReference type="InterPro" id="IPR050553">
    <property type="entry name" value="Thioredoxin_ResA/DsbE_sf"/>
</dbReference>
<sequence length="414" mass="46776">MKWLILTILFLSSIVIADDKIEIELSSGEVILADTFKADGDTLYLYLPSERGFGKGHIPTAQQLAFDGNDVWALDLHTSYMVPKNRSSINEFSIDDLVELISLTQDQGFKQLFFVSSGRGAQLALKAAYQWQIKHPDDAYLKGHIFHSPHLIKGAPALGTEAEYVNVAKVSNLPIYMILTQYSTKYFRAKEILNTLKLGGSSVFVHRLKGVRGGFYMRNEEDLTKLDLKVKADLANIYIQAANLLSTVTPLSPKTLSKRKSTKSSLNFSEPMLKTYKGKQNIVLQLKDLNGNIVKLSDYKDKVILLNFWASWCKPCIKEIPSLVRLGDKLKQQDFEIITVNVGESAREISDFKKRVKFDLSILLDDEGKAVQDWGVYAYPSNFILDKNAIIRYTYRGALEWDSPAIIKTIEKLF</sequence>
<dbReference type="SUPFAM" id="SSF52833">
    <property type="entry name" value="Thioredoxin-like"/>
    <property type="match status" value="1"/>
</dbReference>
<dbReference type="GO" id="GO:0016491">
    <property type="term" value="F:oxidoreductase activity"/>
    <property type="evidence" value="ECO:0007669"/>
    <property type="project" value="InterPro"/>
</dbReference>
<dbReference type="STRING" id="1705394.SP60_01595"/>
<dbReference type="PANTHER" id="PTHR42852">
    <property type="entry name" value="THIOL:DISULFIDE INTERCHANGE PROTEIN DSBE"/>
    <property type="match status" value="1"/>
</dbReference>
<dbReference type="GO" id="GO:0016209">
    <property type="term" value="F:antioxidant activity"/>
    <property type="evidence" value="ECO:0007669"/>
    <property type="project" value="InterPro"/>
</dbReference>
<name>A0A0M3TTZ6_9GAMM</name>
<dbReference type="CDD" id="cd02966">
    <property type="entry name" value="TlpA_like_family"/>
    <property type="match status" value="1"/>
</dbReference>
<dbReference type="EMBL" id="CP010552">
    <property type="protein sequence ID" value="ALE52045.1"/>
    <property type="molecule type" value="Genomic_DNA"/>
</dbReference>
<dbReference type="Proteomes" id="UP000058020">
    <property type="component" value="Chromosome"/>
</dbReference>
<dbReference type="PANTHER" id="PTHR42852:SF13">
    <property type="entry name" value="PROTEIN DIPZ"/>
    <property type="match status" value="1"/>
</dbReference>
<proteinExistence type="predicted"/>
<dbReference type="PATRIC" id="fig|1705394.5.peg.320"/>